<protein>
    <submittedName>
        <fullName evidence="8">Methyl-accepting chemotaxis protein IV</fullName>
    </submittedName>
</protein>
<comment type="caution">
    <text evidence="8">The sequence shown here is derived from an EMBL/GenBank/DDBJ whole genome shotgun (WGS) entry which is preliminary data.</text>
</comment>
<evidence type="ECO:0000256" key="1">
    <source>
        <dbReference type="ARBA" id="ARBA00022500"/>
    </source>
</evidence>
<dbReference type="Proteomes" id="UP000094067">
    <property type="component" value="Unassembled WGS sequence"/>
</dbReference>
<evidence type="ECO:0000313" key="9">
    <source>
        <dbReference type="Proteomes" id="UP000094067"/>
    </source>
</evidence>
<gene>
    <name evidence="8" type="primary">tap_2</name>
    <name evidence="8" type="ORF">BEI61_02828</name>
</gene>
<sequence length="559" mass="60738">MKNLKIGKKLVVTFGIIIFLFIESLGLSFYSLNNTQNHFKEFYMVGHPVVVTATDMRRAAQTGLKNMALSLLSDDSEETLSYIDQTNELLDGLGEDFAFLMDNFRGDKSMIEEAHKILNDAKPLRLHILELAAQNKKDEAAEIMFKEYQPRLMEFKELMTQVAEITAEYADENFENSAGTYKTAVSILLVIAGLALALTVGLSVYITKGLTGPIKEIENAAGKMAAGDFSTVLSYNAKDELGSLSESMRRLTDNFRGIIHDMGDGLGAMGDGNFDIDSKTEELYVGEFSQLIESMHQIICKLSAALEEIGRSADQVASGSELVSSGSRELSEGAVEQASFVEELAAASDEISGQVNNNTHRVKQVSEIARETERDMEESNRKMQDMVSAMADINEKAVQIRKIIKTIEDIAFQTNILALNAAVEAARAGSEGRGFAVVAAEVRSLANKTSEASKATVALIENSVLAVKEGSRIAGETADVMLESVKGAKKVAGVVEDIARATEEQAVSIIQINQNIEQISGIVQANTASAEESAAISEELTSQAKRLKELTGQFRLKRG</sequence>
<dbReference type="SMART" id="SM00283">
    <property type="entry name" value="MA"/>
    <property type="match status" value="1"/>
</dbReference>
<dbReference type="Pfam" id="PF00015">
    <property type="entry name" value="MCPsignal"/>
    <property type="match status" value="1"/>
</dbReference>
<dbReference type="InterPro" id="IPR003660">
    <property type="entry name" value="HAMP_dom"/>
</dbReference>
<dbReference type="PANTHER" id="PTHR43531:SF11">
    <property type="entry name" value="METHYL-ACCEPTING CHEMOTAXIS PROTEIN 3"/>
    <property type="match status" value="1"/>
</dbReference>
<evidence type="ECO:0000313" key="8">
    <source>
        <dbReference type="EMBL" id="ODM06938.1"/>
    </source>
</evidence>
<dbReference type="GO" id="GO:0005886">
    <property type="term" value="C:plasma membrane"/>
    <property type="evidence" value="ECO:0007669"/>
    <property type="project" value="TreeGrafter"/>
</dbReference>
<evidence type="ECO:0000259" key="7">
    <source>
        <dbReference type="PROSITE" id="PS50885"/>
    </source>
</evidence>
<keyword evidence="3" id="KW-0807">Transducer</keyword>
<dbReference type="InterPro" id="IPR004089">
    <property type="entry name" value="MCPsignal_dom"/>
</dbReference>
<keyword evidence="4" id="KW-0175">Coiled coil</keyword>
<dbReference type="GO" id="GO:0004888">
    <property type="term" value="F:transmembrane signaling receptor activity"/>
    <property type="evidence" value="ECO:0007669"/>
    <property type="project" value="InterPro"/>
</dbReference>
<dbReference type="InterPro" id="IPR024478">
    <property type="entry name" value="HlyB_4HB_MCP"/>
</dbReference>
<feature type="domain" description="HAMP" evidence="7">
    <location>
        <begin position="208"/>
        <end position="260"/>
    </location>
</feature>
<feature type="domain" description="Methyl-accepting transducer" evidence="6">
    <location>
        <begin position="312"/>
        <end position="541"/>
    </location>
</feature>
<keyword evidence="1" id="KW-0145">Chemotaxis</keyword>
<dbReference type="Pfam" id="PF12729">
    <property type="entry name" value="4HB_MCP_1"/>
    <property type="match status" value="1"/>
</dbReference>
<evidence type="ECO:0000256" key="4">
    <source>
        <dbReference type="SAM" id="Coils"/>
    </source>
</evidence>
<evidence type="ECO:0000256" key="5">
    <source>
        <dbReference type="SAM" id="Phobius"/>
    </source>
</evidence>
<keyword evidence="5" id="KW-1133">Transmembrane helix</keyword>
<dbReference type="PROSITE" id="PS50885">
    <property type="entry name" value="HAMP"/>
    <property type="match status" value="1"/>
</dbReference>
<reference evidence="8 9" key="1">
    <citation type="submission" date="2016-07" db="EMBL/GenBank/DDBJ databases">
        <title>Characterization of isolates of Eisenbergiella tayi derived from blood cultures, using whole genome sequencing.</title>
        <authorList>
            <person name="Burdz T."/>
            <person name="Wiebe D."/>
            <person name="Huynh C."/>
            <person name="Bernard K."/>
        </authorList>
    </citation>
    <scope>NUCLEOTIDE SEQUENCE [LARGE SCALE GENOMIC DNA]</scope>
    <source>
        <strain evidence="8 9">NML 110608</strain>
    </source>
</reference>
<dbReference type="Pfam" id="PF00672">
    <property type="entry name" value="HAMP"/>
    <property type="match status" value="1"/>
</dbReference>
<proteinExistence type="inferred from homology"/>
<dbReference type="PATRIC" id="fig|1432052.4.peg.3150"/>
<dbReference type="SUPFAM" id="SSF58104">
    <property type="entry name" value="Methyl-accepting chemotaxis protein (MCP) signaling domain"/>
    <property type="match status" value="1"/>
</dbReference>
<feature type="transmembrane region" description="Helical" evidence="5">
    <location>
        <begin position="184"/>
        <end position="206"/>
    </location>
</feature>
<dbReference type="EMBL" id="MCGH01000002">
    <property type="protein sequence ID" value="ODM06938.1"/>
    <property type="molecule type" value="Genomic_DNA"/>
</dbReference>
<evidence type="ECO:0000259" key="6">
    <source>
        <dbReference type="PROSITE" id="PS50111"/>
    </source>
</evidence>
<dbReference type="Gene3D" id="6.10.340.10">
    <property type="match status" value="1"/>
</dbReference>
<organism evidence="8 9">
    <name type="scientific">Eisenbergiella tayi</name>
    <dbReference type="NCBI Taxonomy" id="1432052"/>
    <lineage>
        <taxon>Bacteria</taxon>
        <taxon>Bacillati</taxon>
        <taxon>Bacillota</taxon>
        <taxon>Clostridia</taxon>
        <taxon>Lachnospirales</taxon>
        <taxon>Lachnospiraceae</taxon>
        <taxon>Eisenbergiella</taxon>
    </lineage>
</organism>
<evidence type="ECO:0000256" key="2">
    <source>
        <dbReference type="ARBA" id="ARBA00029447"/>
    </source>
</evidence>
<dbReference type="GO" id="GO:0006935">
    <property type="term" value="P:chemotaxis"/>
    <property type="evidence" value="ECO:0007669"/>
    <property type="project" value="UniProtKB-KW"/>
</dbReference>
<dbReference type="PROSITE" id="PS50111">
    <property type="entry name" value="CHEMOTAXIS_TRANSDUC_2"/>
    <property type="match status" value="1"/>
</dbReference>
<dbReference type="CDD" id="cd11386">
    <property type="entry name" value="MCP_signal"/>
    <property type="match status" value="1"/>
</dbReference>
<dbReference type="InterPro" id="IPR051310">
    <property type="entry name" value="MCP_chemotaxis"/>
</dbReference>
<keyword evidence="5" id="KW-0472">Membrane</keyword>
<dbReference type="InterPro" id="IPR004090">
    <property type="entry name" value="Chemotax_Me-accpt_rcpt"/>
</dbReference>
<dbReference type="PANTHER" id="PTHR43531">
    <property type="entry name" value="PROTEIN ICFG"/>
    <property type="match status" value="1"/>
</dbReference>
<accession>A0A1E3ADY2</accession>
<keyword evidence="5" id="KW-0812">Transmembrane</keyword>
<feature type="coiled-coil region" evidence="4">
    <location>
        <begin position="362"/>
        <end position="396"/>
    </location>
</feature>
<evidence type="ECO:0000256" key="3">
    <source>
        <dbReference type="PROSITE-ProRule" id="PRU00284"/>
    </source>
</evidence>
<dbReference type="SMART" id="SM00304">
    <property type="entry name" value="HAMP"/>
    <property type="match status" value="1"/>
</dbReference>
<name>A0A1E3ADY2_9FIRM</name>
<comment type="similarity">
    <text evidence="2">Belongs to the methyl-accepting chemotaxis (MCP) protein family.</text>
</comment>
<dbReference type="CDD" id="cd06225">
    <property type="entry name" value="HAMP"/>
    <property type="match status" value="1"/>
</dbReference>
<dbReference type="AlphaFoldDB" id="A0A1E3ADY2"/>
<dbReference type="GO" id="GO:0007165">
    <property type="term" value="P:signal transduction"/>
    <property type="evidence" value="ECO:0007669"/>
    <property type="project" value="UniProtKB-KW"/>
</dbReference>
<dbReference type="PRINTS" id="PR00260">
    <property type="entry name" value="CHEMTRNSDUCR"/>
</dbReference>
<dbReference type="Gene3D" id="1.10.287.950">
    <property type="entry name" value="Methyl-accepting chemotaxis protein"/>
    <property type="match status" value="1"/>
</dbReference>
<dbReference type="RefSeq" id="WP_069152703.1">
    <property type="nucleotide sequence ID" value="NZ_MCGH01000002.1"/>
</dbReference>